<gene>
    <name evidence="10" type="ORF">SANBI_000623</name>
</gene>
<keyword evidence="3 7" id="KW-0479">Metal-binding</keyword>
<keyword evidence="4 7" id="KW-0862">Zinc</keyword>
<protein>
    <submittedName>
        <fullName evidence="10">Glutathione-independent formaldehyde dehydrogenase</fullName>
    </submittedName>
</protein>
<dbReference type="SUPFAM" id="SSF50129">
    <property type="entry name" value="GroES-like"/>
    <property type="match status" value="1"/>
</dbReference>
<evidence type="ECO:0000256" key="3">
    <source>
        <dbReference type="ARBA" id="ARBA00022723"/>
    </source>
</evidence>
<evidence type="ECO:0000259" key="9">
    <source>
        <dbReference type="Pfam" id="PF08240"/>
    </source>
</evidence>
<dbReference type="KEGG" id="sbil:SANBI_000623"/>
<dbReference type="GO" id="GO:0008270">
    <property type="term" value="F:zinc ion binding"/>
    <property type="evidence" value="ECO:0007669"/>
    <property type="project" value="InterPro"/>
</dbReference>
<evidence type="ECO:0000313" key="10">
    <source>
        <dbReference type="EMBL" id="WPF82986.1"/>
    </source>
</evidence>
<evidence type="ECO:0000259" key="8">
    <source>
        <dbReference type="Pfam" id="PF00107"/>
    </source>
</evidence>
<dbReference type="PANTHER" id="PTHR42813">
    <property type="entry name" value="ZINC-TYPE ALCOHOL DEHYDROGENASE-LIKE"/>
    <property type="match status" value="1"/>
</dbReference>
<dbReference type="InterPro" id="IPR036291">
    <property type="entry name" value="NAD(P)-bd_dom_sf"/>
</dbReference>
<dbReference type="AlphaFoldDB" id="A0AAF0Z9D6"/>
<dbReference type="Proteomes" id="UP001304340">
    <property type="component" value="Chromosome"/>
</dbReference>
<organism evidence="10 11">
    <name type="scientific">Sanguibacter biliveldensis</name>
    <dbReference type="NCBI Taxonomy" id="3030830"/>
    <lineage>
        <taxon>Bacteria</taxon>
        <taxon>Bacillati</taxon>
        <taxon>Actinomycetota</taxon>
        <taxon>Actinomycetes</taxon>
        <taxon>Micrococcales</taxon>
        <taxon>Sanguibacteraceae</taxon>
        <taxon>Sanguibacter</taxon>
    </lineage>
</organism>
<evidence type="ECO:0000256" key="1">
    <source>
        <dbReference type="ARBA" id="ARBA00001947"/>
    </source>
</evidence>
<reference evidence="11" key="1">
    <citation type="submission" date="2023-11" db="EMBL/GenBank/DDBJ databases">
        <authorList>
            <person name="Helweg L.P."/>
            <person name="Kiel A."/>
            <person name="Hitz F."/>
            <person name="Ruckert-Reed C."/>
            <person name="Busche T."/>
            <person name="Kaltschmidt B."/>
            <person name="Kaltschmidt C."/>
        </authorList>
    </citation>
    <scope>NUCLEOTIDE SEQUENCE [LARGE SCALE GENOMIC DNA]</scope>
    <source>
        <strain evidence="11">4.1</strain>
    </source>
</reference>
<evidence type="ECO:0000256" key="7">
    <source>
        <dbReference type="RuleBase" id="RU361277"/>
    </source>
</evidence>
<keyword evidence="6" id="KW-0520">NAD</keyword>
<evidence type="ECO:0000256" key="6">
    <source>
        <dbReference type="ARBA" id="ARBA00023027"/>
    </source>
</evidence>
<keyword evidence="5" id="KW-0560">Oxidoreductase</keyword>
<sequence length="384" mass="40614">MKALVYDAAFDVSVREVPDATIERPTDAVVRITSTNICGSDLHMYEGRTDMEPGRVLGHENMGIVEAVGEGVDRIKVGDRVSLPFNIACGSCDHCVQGKTAFCLRANQAGTAGAAFGFAAMGDYAGGQAELLRVPWADFNALVLPEGTDKELDYTMLSDIFPTGWHGVELSQFEPGDSVAVWGAGPVGLMAAHSARIRGASEVFVVDQHADRLALAASIGATPVDFSAGDPVEQIMEATGGRGVDRGVEAIGYQAHDSSGTEDPTLALNQLVAVVKATGGIGVVGVYLPQDPGAKDDLAKEGKLVFDYGTFWFKGQGMRTGQANVKAYNRQLRDLITSGVATPSFLVSHELALDEAPAAYKKFDSREHGWTKVVLHPGELTTAG</sequence>
<dbReference type="InterPro" id="IPR013154">
    <property type="entry name" value="ADH-like_N"/>
</dbReference>
<evidence type="ECO:0000313" key="11">
    <source>
        <dbReference type="Proteomes" id="UP001304340"/>
    </source>
</evidence>
<dbReference type="Pfam" id="PF00107">
    <property type="entry name" value="ADH_zinc_N"/>
    <property type="match status" value="1"/>
</dbReference>
<dbReference type="EMBL" id="CP138359">
    <property type="protein sequence ID" value="WPF82986.1"/>
    <property type="molecule type" value="Genomic_DNA"/>
</dbReference>
<dbReference type="GO" id="GO:0016491">
    <property type="term" value="F:oxidoreductase activity"/>
    <property type="evidence" value="ECO:0007669"/>
    <property type="project" value="UniProtKB-KW"/>
</dbReference>
<feature type="domain" description="Alcohol dehydrogenase-like C-terminal" evidence="8">
    <location>
        <begin position="186"/>
        <end position="286"/>
    </location>
</feature>
<dbReference type="InterPro" id="IPR011032">
    <property type="entry name" value="GroES-like_sf"/>
</dbReference>
<evidence type="ECO:0000256" key="2">
    <source>
        <dbReference type="ARBA" id="ARBA00008072"/>
    </source>
</evidence>
<accession>A0AAF0Z9D6</accession>
<dbReference type="SUPFAM" id="SSF51735">
    <property type="entry name" value="NAD(P)-binding Rossmann-fold domains"/>
    <property type="match status" value="1"/>
</dbReference>
<dbReference type="PROSITE" id="PS00059">
    <property type="entry name" value="ADH_ZINC"/>
    <property type="match status" value="1"/>
</dbReference>
<dbReference type="Gene3D" id="3.90.180.10">
    <property type="entry name" value="Medium-chain alcohol dehydrogenases, catalytic domain"/>
    <property type="match status" value="1"/>
</dbReference>
<dbReference type="InterPro" id="IPR002328">
    <property type="entry name" value="ADH_Zn_CS"/>
</dbReference>
<dbReference type="Gene3D" id="3.40.50.720">
    <property type="entry name" value="NAD(P)-binding Rossmann-like Domain"/>
    <property type="match status" value="1"/>
</dbReference>
<comment type="similarity">
    <text evidence="2 7">Belongs to the zinc-containing alcohol dehydrogenase family.</text>
</comment>
<dbReference type="Pfam" id="PF08240">
    <property type="entry name" value="ADH_N"/>
    <property type="match status" value="1"/>
</dbReference>
<keyword evidence="11" id="KW-1185">Reference proteome</keyword>
<dbReference type="PANTHER" id="PTHR42813:SF3">
    <property type="entry name" value="GLUTATHIONE-INDEPENDENT FORMALDEHYDE DEHYDROGENASE"/>
    <property type="match status" value="1"/>
</dbReference>
<comment type="cofactor">
    <cofactor evidence="1 7">
        <name>Zn(2+)</name>
        <dbReference type="ChEBI" id="CHEBI:29105"/>
    </cofactor>
</comment>
<proteinExistence type="inferred from homology"/>
<name>A0AAF0Z9D6_9MICO</name>
<dbReference type="InterPro" id="IPR013149">
    <property type="entry name" value="ADH-like_C"/>
</dbReference>
<dbReference type="CDD" id="cd08282">
    <property type="entry name" value="PFDH_like"/>
    <property type="match status" value="1"/>
</dbReference>
<evidence type="ECO:0000256" key="5">
    <source>
        <dbReference type="ARBA" id="ARBA00023002"/>
    </source>
</evidence>
<evidence type="ECO:0000256" key="4">
    <source>
        <dbReference type="ARBA" id="ARBA00022833"/>
    </source>
</evidence>
<feature type="domain" description="Alcohol dehydrogenase-like N-terminal" evidence="9">
    <location>
        <begin position="25"/>
        <end position="138"/>
    </location>
</feature>